<evidence type="ECO:0000256" key="1">
    <source>
        <dbReference type="ARBA" id="ARBA00005432"/>
    </source>
</evidence>
<keyword evidence="6" id="KW-0732">Signal</keyword>
<evidence type="ECO:0000256" key="2">
    <source>
        <dbReference type="ARBA" id="ARBA00022679"/>
    </source>
</evidence>
<dbReference type="PANTHER" id="PTHR10291:SF43">
    <property type="entry name" value="DEHYDRODOLICHYL DIPHOSPHATE SYNTHASE COMPLEX SUBUNIT DHDDS"/>
    <property type="match status" value="1"/>
</dbReference>
<evidence type="ECO:0000256" key="6">
    <source>
        <dbReference type="SAM" id="SignalP"/>
    </source>
</evidence>
<dbReference type="GO" id="GO:0016094">
    <property type="term" value="P:polyprenol biosynthetic process"/>
    <property type="evidence" value="ECO:0007669"/>
    <property type="project" value="TreeGrafter"/>
</dbReference>
<comment type="catalytic activity">
    <reaction evidence="4">
        <text>n isopentenyl diphosphate + (2E,6E)-farnesyl diphosphate = a di-trans,poly-cis-polyprenyl diphosphate + n diphosphate</text>
        <dbReference type="Rhea" id="RHEA:53008"/>
        <dbReference type="Rhea" id="RHEA-COMP:19494"/>
        <dbReference type="ChEBI" id="CHEBI:33019"/>
        <dbReference type="ChEBI" id="CHEBI:128769"/>
        <dbReference type="ChEBI" id="CHEBI:136960"/>
        <dbReference type="ChEBI" id="CHEBI:175763"/>
        <dbReference type="EC" id="2.5.1.87"/>
    </reaction>
</comment>
<dbReference type="PANTHER" id="PTHR10291">
    <property type="entry name" value="DEHYDRODOLICHYL DIPHOSPHATE SYNTHASE FAMILY MEMBER"/>
    <property type="match status" value="1"/>
</dbReference>
<dbReference type="InterPro" id="IPR001441">
    <property type="entry name" value="UPP_synth-like"/>
</dbReference>
<accession>A0A0V1MFR5</accession>
<dbReference type="InterPro" id="IPR018520">
    <property type="entry name" value="UPP_synth-like_CS"/>
</dbReference>
<evidence type="ECO:0000256" key="3">
    <source>
        <dbReference type="ARBA" id="ARBA00022842"/>
    </source>
</evidence>
<keyword evidence="3" id="KW-0460">Magnesium</keyword>
<keyword evidence="2 5" id="KW-0808">Transferase</keyword>
<evidence type="ECO:0000256" key="4">
    <source>
        <dbReference type="ARBA" id="ARBA00047353"/>
    </source>
</evidence>
<sequence length="319" mass="37526">LTLLFYFYFLVWNQLFMQKMIRNHARFSEKGKEGNSESEKKFDTLNLVMPTLFSTEKLSWLQRMMAKLLCLGPIPQHIAFIMDGNRRFATKLGMEATSGHEYGYETLMKTLQWCREVGIREVTVFALSIENFKRSEAEVNALMSLARMKFSRILETLNSVEKNDVRCRFFGNFDYLPGDIRELIEAIALKTRENKGLFLNICFPYTACDELRRACISIMKSFKTNEPTEDHLTEELISKHLDSGSSTEPDLLIRTSGETRLSDFLLWQSSYSCLYFDQVLWPDYSFWNLFRAILFYQQNYKQIQEVRKYGKISPNFKIE</sequence>
<name>A0A0V1MFR5_9BILA</name>
<dbReference type="Proteomes" id="UP000054843">
    <property type="component" value="Unassembled WGS sequence"/>
</dbReference>
<dbReference type="NCBIfam" id="TIGR00055">
    <property type="entry name" value="uppS"/>
    <property type="match status" value="1"/>
</dbReference>
<protein>
    <recommendedName>
        <fullName evidence="5">Alkyl transferase</fullName>
        <ecNumber evidence="5">2.5.1.-</ecNumber>
    </recommendedName>
</protein>
<dbReference type="EC" id="2.5.1.-" evidence="5"/>
<dbReference type="HAMAP" id="MF_01139">
    <property type="entry name" value="ISPT"/>
    <property type="match status" value="1"/>
</dbReference>
<keyword evidence="8" id="KW-1185">Reference proteome</keyword>
<feature type="chain" id="PRO_5006882508" description="Alkyl transferase" evidence="6">
    <location>
        <begin position="19"/>
        <end position="319"/>
    </location>
</feature>
<dbReference type="GO" id="GO:0005783">
    <property type="term" value="C:endoplasmic reticulum"/>
    <property type="evidence" value="ECO:0007669"/>
    <property type="project" value="TreeGrafter"/>
</dbReference>
<proteinExistence type="inferred from homology"/>
<dbReference type="FunFam" id="3.40.1180.10:FF:000005">
    <property type="entry name" value="Alkyl transferase"/>
    <property type="match status" value="1"/>
</dbReference>
<feature type="signal peptide" evidence="6">
    <location>
        <begin position="1"/>
        <end position="18"/>
    </location>
</feature>
<comment type="similarity">
    <text evidence="1 5">Belongs to the UPP synthase family.</text>
</comment>
<reference evidence="7 8" key="1">
    <citation type="submission" date="2015-01" db="EMBL/GenBank/DDBJ databases">
        <title>Evolution of Trichinella species and genotypes.</title>
        <authorList>
            <person name="Korhonen P.K."/>
            <person name="Edoardo P."/>
            <person name="Giuseppe L.R."/>
            <person name="Gasser R.B."/>
        </authorList>
    </citation>
    <scope>NUCLEOTIDE SEQUENCE [LARGE SCALE GENOMIC DNA]</scope>
    <source>
        <strain evidence="7">ISS1980</strain>
    </source>
</reference>
<dbReference type="CDD" id="cd00475">
    <property type="entry name" value="Cis_IPPS"/>
    <property type="match status" value="1"/>
</dbReference>
<dbReference type="SUPFAM" id="SSF64005">
    <property type="entry name" value="Undecaprenyl diphosphate synthase"/>
    <property type="match status" value="1"/>
</dbReference>
<evidence type="ECO:0000313" key="7">
    <source>
        <dbReference type="EMBL" id="KRZ70678.1"/>
    </source>
</evidence>
<organism evidence="7 8">
    <name type="scientific">Trichinella papuae</name>
    <dbReference type="NCBI Taxonomy" id="268474"/>
    <lineage>
        <taxon>Eukaryota</taxon>
        <taxon>Metazoa</taxon>
        <taxon>Ecdysozoa</taxon>
        <taxon>Nematoda</taxon>
        <taxon>Enoplea</taxon>
        <taxon>Dorylaimia</taxon>
        <taxon>Trichinellida</taxon>
        <taxon>Trichinellidae</taxon>
        <taxon>Trichinella</taxon>
    </lineage>
</organism>
<dbReference type="Gene3D" id="3.40.1180.10">
    <property type="entry name" value="Decaprenyl diphosphate synthase-like"/>
    <property type="match status" value="1"/>
</dbReference>
<comment type="caution">
    <text evidence="7">The sequence shown here is derived from an EMBL/GenBank/DDBJ whole genome shotgun (WGS) entry which is preliminary data.</text>
</comment>
<feature type="non-terminal residue" evidence="7">
    <location>
        <position position="1"/>
    </location>
</feature>
<gene>
    <name evidence="7" type="primary">DHDDS</name>
    <name evidence="7" type="ORF">T10_9725</name>
</gene>
<dbReference type="GO" id="GO:1904423">
    <property type="term" value="C:dehydrodolichyl diphosphate synthase complex"/>
    <property type="evidence" value="ECO:0007669"/>
    <property type="project" value="TreeGrafter"/>
</dbReference>
<dbReference type="Pfam" id="PF01255">
    <property type="entry name" value="Prenyltransf"/>
    <property type="match status" value="1"/>
</dbReference>
<dbReference type="EMBL" id="JYDO01000109">
    <property type="protein sequence ID" value="KRZ70678.1"/>
    <property type="molecule type" value="Genomic_DNA"/>
</dbReference>
<dbReference type="PROSITE" id="PS01066">
    <property type="entry name" value="UPP_SYNTHASE"/>
    <property type="match status" value="1"/>
</dbReference>
<evidence type="ECO:0000313" key="8">
    <source>
        <dbReference type="Proteomes" id="UP000054843"/>
    </source>
</evidence>
<dbReference type="GO" id="GO:0045547">
    <property type="term" value="F:ditrans,polycis-polyprenyl diphosphate synthase [(2E,6E)-farnesyl diphosphate specific] activity"/>
    <property type="evidence" value="ECO:0007669"/>
    <property type="project" value="UniProtKB-EC"/>
</dbReference>
<dbReference type="InterPro" id="IPR036424">
    <property type="entry name" value="UPP_synth-like_sf"/>
</dbReference>
<evidence type="ECO:0000256" key="5">
    <source>
        <dbReference type="RuleBase" id="RU363018"/>
    </source>
</evidence>
<dbReference type="AlphaFoldDB" id="A0A0V1MFR5"/>